<comment type="catalytic activity">
    <reaction evidence="17">
        <text>a 1,2-diacyl-sn-glycero-3-phospho-(1D-myo-inositol-3-phosphate)(in) = a 1,2-diacyl-sn-glycero-3-phospho-(1D-myo-inositol-3-phosphate)(out)</text>
        <dbReference type="Rhea" id="RHEA:67920"/>
        <dbReference type="ChEBI" id="CHEBI:58088"/>
    </reaction>
</comment>
<dbReference type="GO" id="GO:0030659">
    <property type="term" value="C:cytoplasmic vesicle membrane"/>
    <property type="evidence" value="ECO:0007669"/>
    <property type="project" value="UniProtKB-SubCell"/>
</dbReference>
<evidence type="ECO:0000256" key="1">
    <source>
        <dbReference type="ARBA" id="ARBA00004439"/>
    </source>
</evidence>
<keyword evidence="8 19" id="KW-0812">Transmembrane</keyword>
<dbReference type="GO" id="GO:0000422">
    <property type="term" value="P:autophagy of mitochondrion"/>
    <property type="evidence" value="ECO:0007669"/>
    <property type="project" value="TreeGrafter"/>
</dbReference>
<dbReference type="GO" id="GO:0034727">
    <property type="term" value="P:piecemeal microautophagy of the nucleus"/>
    <property type="evidence" value="ECO:0007669"/>
    <property type="project" value="TreeGrafter"/>
</dbReference>
<feature type="compositionally biased region" description="Gly residues" evidence="20">
    <location>
        <begin position="858"/>
        <end position="871"/>
    </location>
</feature>
<feature type="transmembrane region" description="Helical" evidence="19">
    <location>
        <begin position="581"/>
        <end position="600"/>
    </location>
</feature>
<dbReference type="Proteomes" id="UP000242525">
    <property type="component" value="Unassembled WGS sequence"/>
</dbReference>
<keyword evidence="14" id="KW-0968">Cytoplasmic vesicle</keyword>
<accession>A0A0J9XCK7</accession>
<dbReference type="GO" id="GO:0034497">
    <property type="term" value="P:protein localization to phagophore assembly site"/>
    <property type="evidence" value="ECO:0007669"/>
    <property type="project" value="TreeGrafter"/>
</dbReference>
<dbReference type="STRING" id="1173061.A0A0J9XCK7"/>
<dbReference type="PANTHER" id="PTHR13038:SF10">
    <property type="entry name" value="AUTOPHAGY-RELATED PROTEIN 9"/>
    <property type="match status" value="1"/>
</dbReference>
<dbReference type="GO" id="GO:0061709">
    <property type="term" value="P:reticulophagy"/>
    <property type="evidence" value="ECO:0007669"/>
    <property type="project" value="TreeGrafter"/>
</dbReference>
<protein>
    <recommendedName>
        <fullName evidence="6 19">Autophagy-related protein 9</fullName>
    </recommendedName>
</protein>
<keyword evidence="13 19" id="KW-0472">Membrane</keyword>
<organism evidence="21 22">
    <name type="scientific">Geotrichum candidum</name>
    <name type="common">Oospora lactis</name>
    <name type="synonym">Dipodascus geotrichum</name>
    <dbReference type="NCBI Taxonomy" id="1173061"/>
    <lineage>
        <taxon>Eukaryota</taxon>
        <taxon>Fungi</taxon>
        <taxon>Dikarya</taxon>
        <taxon>Ascomycota</taxon>
        <taxon>Saccharomycotina</taxon>
        <taxon>Dipodascomycetes</taxon>
        <taxon>Dipodascales</taxon>
        <taxon>Dipodascaceae</taxon>
        <taxon>Geotrichum</taxon>
    </lineage>
</organism>
<evidence type="ECO:0000256" key="2">
    <source>
        <dbReference type="ARBA" id="ARBA00004477"/>
    </source>
</evidence>
<keyword evidence="12 19" id="KW-0445">Lipid transport</keyword>
<evidence type="ECO:0000256" key="4">
    <source>
        <dbReference type="ARBA" id="ARBA00004653"/>
    </source>
</evidence>
<feature type="compositionally biased region" description="Low complexity" evidence="20">
    <location>
        <begin position="813"/>
        <end position="826"/>
    </location>
</feature>
<keyword evidence="11" id="KW-0333">Golgi apparatus</keyword>
<feature type="compositionally biased region" description="Acidic residues" evidence="20">
    <location>
        <begin position="1"/>
        <end position="10"/>
    </location>
</feature>
<dbReference type="Pfam" id="PF04109">
    <property type="entry name" value="ATG9"/>
    <property type="match status" value="1"/>
</dbReference>
<reference evidence="21" key="1">
    <citation type="submission" date="2014-03" db="EMBL/GenBank/DDBJ databases">
        <authorList>
            <person name="Casaregola S."/>
        </authorList>
    </citation>
    <scope>NUCLEOTIDE SEQUENCE [LARGE SCALE GENOMIC DNA]</scope>
    <source>
        <strain evidence="21">CLIB 918</strain>
    </source>
</reference>
<evidence type="ECO:0000256" key="18">
    <source>
        <dbReference type="ARBA" id="ARBA00024631"/>
    </source>
</evidence>
<evidence type="ECO:0000256" key="7">
    <source>
        <dbReference type="ARBA" id="ARBA00022448"/>
    </source>
</evidence>
<evidence type="ECO:0000256" key="14">
    <source>
        <dbReference type="ARBA" id="ARBA00023329"/>
    </source>
</evidence>
<evidence type="ECO:0000256" key="5">
    <source>
        <dbReference type="ARBA" id="ARBA00006185"/>
    </source>
</evidence>
<evidence type="ECO:0000256" key="10">
    <source>
        <dbReference type="ARBA" id="ARBA00023006"/>
    </source>
</evidence>
<feature type="transmembrane region" description="Helical" evidence="19">
    <location>
        <begin position="221"/>
        <end position="244"/>
    </location>
</feature>
<dbReference type="GO" id="GO:0000139">
    <property type="term" value="C:Golgi membrane"/>
    <property type="evidence" value="ECO:0007669"/>
    <property type="project" value="UniProtKB-SubCell"/>
</dbReference>
<feature type="compositionally biased region" description="Acidic residues" evidence="20">
    <location>
        <begin position="36"/>
        <end position="45"/>
    </location>
</feature>
<dbReference type="OrthoDB" id="2020634at2759"/>
<comment type="similarity">
    <text evidence="5 19">Belongs to the ATG9 family.</text>
</comment>
<feature type="transmembrane region" description="Helical" evidence="19">
    <location>
        <begin position="515"/>
        <end position="533"/>
    </location>
</feature>
<dbReference type="GO" id="GO:0005789">
    <property type="term" value="C:endoplasmic reticulum membrane"/>
    <property type="evidence" value="ECO:0007669"/>
    <property type="project" value="UniProtKB-SubCell"/>
</dbReference>
<feature type="transmembrane region" description="Helical" evidence="19">
    <location>
        <begin position="481"/>
        <end position="503"/>
    </location>
</feature>
<sequence length="885" mass="100974">MGSDNDDHDVDESIHLQQLSPAPAKRTVHNAVLETAGDDEEEEDVPSSLLFDQPAKSGQSRSFPSKQQQTKPQRSVLFSNPVRPQRTTVTGGNFLPLPATTGTSTQASKVRKAVQTVFRQNVPDSEGSHNVRTNLGLIDPTQRALWKWANVENLDNFLLEVYNYYLGNGFYCILLSRLLNLATVMFVVGFSTYLTTCIDYSKIRSSSSLSEVQYPQCMSRLSYFSTFLIWLFTLFWFMKLIQYIYDIQRLLDLKNFYFYLLNISEAEMQTISWQLVVKRLMLLKDKNPTTAATAYHSEQLLGSQSKQRMDPHDIANRIMRKENYLIAMINKDILNLKLPIPFFKEPLLTSTIEWNISLCIMDFVFNESGQVRPIFLKDNQRNTLVEGLRRRFMFAAVLNVLCAPFTVVYLTLLYFFRYFNEYHKDPGSIGSRQYTPLAEWKMREFNELYHLFQRRLNLSYEPASNYVNQFPKEKTVILSRFVAFVTGSFAAVLGIVSLVDPELFLGFEITKDKTVLFYIGLFGSILAFSRSMIPNESYVFDPETSARAVIEYTHYLPDEWEGKLHTDEVKNEFSKLYDLKLMVIIRELLSVIITPFLLWFSLRASSDKIVDFFREFTIHVDGLGYVCSFATFDFNNASKRKSGYKSKRGPFKSDEDDKFELRSNYFATTDGKMLKSYLNFLDNYAEDQSTEGNNNGMNSFYGKATGVRNFGASHHYGNNYNLSSSRMMSGGESPNNADFMENSVMGRFNKVQTQIQHGMNTPLNRSGLLDASLASLDRAGLFNRRHPGRNVHDTIPSEDGTDEEEDNRLRHPNSSSNASGEGNASSVLGDSFVTDLYSRKRLLSSHHRSDDEEDENNGGVGSTGEEGGVLGMLGQFYKQTDVTKL</sequence>
<feature type="region of interest" description="Disordered" evidence="20">
    <location>
        <begin position="783"/>
        <end position="827"/>
    </location>
</feature>
<keyword evidence="9 19" id="KW-1133">Transmembrane helix</keyword>
<evidence type="ECO:0000256" key="11">
    <source>
        <dbReference type="ARBA" id="ARBA00023034"/>
    </source>
</evidence>
<proteinExistence type="inferred from homology"/>
<evidence type="ECO:0000256" key="20">
    <source>
        <dbReference type="SAM" id="MobiDB-lite"/>
    </source>
</evidence>
<evidence type="ECO:0000256" key="9">
    <source>
        <dbReference type="ARBA" id="ARBA00022989"/>
    </source>
</evidence>
<comment type="catalytic activity">
    <reaction evidence="15">
        <text>a 1,2-diacyl-sn-glycero-3-phospho-L-serine(in) = a 1,2-diacyl-sn-glycero-3-phospho-L-serine(out)</text>
        <dbReference type="Rhea" id="RHEA:38663"/>
        <dbReference type="ChEBI" id="CHEBI:57262"/>
    </reaction>
</comment>
<comment type="function">
    <text evidence="19">Phospholipid scramblase involved in autophagy. Cycles between the preautophagosomal structure/phagophore assembly site (PAS) and the cytoplasmic vesicle pool and supplies membrane for the growing autophagosome. Lipid scramblase activity plays a key role in preautophagosomal structure/phagophore assembly by distributing the phospholipids that arrive through ATG2 from the cytoplasmic to the luminal leaflet of the bilayer, thereby driving autophagosomal membrane expansion.</text>
</comment>
<dbReference type="GO" id="GO:0034045">
    <property type="term" value="C:phagophore assembly site membrane"/>
    <property type="evidence" value="ECO:0007669"/>
    <property type="project" value="UniProtKB-SubCell"/>
</dbReference>
<feature type="transmembrane region" description="Helical" evidence="19">
    <location>
        <begin position="178"/>
        <end position="200"/>
    </location>
</feature>
<evidence type="ECO:0000256" key="3">
    <source>
        <dbReference type="ARBA" id="ARBA00004511"/>
    </source>
</evidence>
<comment type="catalytic activity">
    <reaction evidence="18">
        <text>a 1,2-diacyl-sn-glycero-3-phosphocholine(in) = a 1,2-diacyl-sn-glycero-3-phosphocholine(out)</text>
        <dbReference type="Rhea" id="RHEA:38571"/>
        <dbReference type="ChEBI" id="CHEBI:57643"/>
    </reaction>
</comment>
<evidence type="ECO:0000256" key="6">
    <source>
        <dbReference type="ARBA" id="ARBA00018074"/>
    </source>
</evidence>
<feature type="region of interest" description="Disordered" evidence="20">
    <location>
        <begin position="1"/>
        <end position="102"/>
    </location>
</feature>
<evidence type="ECO:0000256" key="17">
    <source>
        <dbReference type="ARBA" id="ARBA00024621"/>
    </source>
</evidence>
<evidence type="ECO:0000256" key="16">
    <source>
        <dbReference type="ARBA" id="ARBA00024615"/>
    </source>
</evidence>
<name>A0A0J9XCK7_GEOCN</name>
<feature type="region of interest" description="Disordered" evidence="20">
    <location>
        <begin position="844"/>
        <end position="872"/>
    </location>
</feature>
<keyword evidence="7 19" id="KW-0813">Transport</keyword>
<comment type="caution">
    <text evidence="21">The sequence shown here is derived from an EMBL/GenBank/DDBJ whole genome shotgun (WGS) entry which is preliminary data.</text>
</comment>
<comment type="subcellular location">
    <subcellularLocation>
        <location evidence="1">Cytoplasmic vesicle membrane</location>
        <topology evidence="1">Multi-pass membrane protein</topology>
    </subcellularLocation>
    <subcellularLocation>
        <location evidence="2">Endoplasmic reticulum membrane</location>
        <topology evidence="2">Multi-pass membrane protein</topology>
    </subcellularLocation>
    <subcellularLocation>
        <location evidence="4">Golgi apparatus membrane</location>
        <topology evidence="4">Multi-pass membrane protein</topology>
    </subcellularLocation>
    <subcellularLocation>
        <location evidence="3 19">Preautophagosomal structure membrane</location>
        <topology evidence="3 19">Multi-pass membrane protein</topology>
    </subcellularLocation>
</comment>
<evidence type="ECO:0000256" key="13">
    <source>
        <dbReference type="ARBA" id="ARBA00023136"/>
    </source>
</evidence>
<evidence type="ECO:0000313" key="21">
    <source>
        <dbReference type="EMBL" id="CDO54578.1"/>
    </source>
</evidence>
<evidence type="ECO:0000313" key="22">
    <source>
        <dbReference type="Proteomes" id="UP000242525"/>
    </source>
</evidence>
<dbReference type="GO" id="GO:0005776">
    <property type="term" value="C:autophagosome"/>
    <property type="evidence" value="ECO:0007669"/>
    <property type="project" value="TreeGrafter"/>
</dbReference>
<keyword evidence="10 19" id="KW-0072">Autophagy</keyword>
<evidence type="ECO:0000256" key="15">
    <source>
        <dbReference type="ARBA" id="ARBA00024479"/>
    </source>
</evidence>
<dbReference type="AlphaFoldDB" id="A0A0J9XCK7"/>
<dbReference type="EMBL" id="CCBN010000008">
    <property type="protein sequence ID" value="CDO54578.1"/>
    <property type="molecule type" value="Genomic_DNA"/>
</dbReference>
<evidence type="ECO:0000256" key="19">
    <source>
        <dbReference type="RuleBase" id="RU364027"/>
    </source>
</evidence>
<comment type="catalytic activity">
    <reaction evidence="16">
        <text>a 1,2-diacyl-sn-glycero-3-phosphoethanolamine(in) = a 1,2-diacyl-sn-glycero-3-phosphoethanolamine(out)</text>
        <dbReference type="Rhea" id="RHEA:38895"/>
        <dbReference type="ChEBI" id="CHEBI:64612"/>
    </reaction>
</comment>
<dbReference type="InterPro" id="IPR007241">
    <property type="entry name" value="Autophagy-rel_prot_9"/>
</dbReference>
<feature type="compositionally biased region" description="Polar residues" evidence="20">
    <location>
        <begin position="56"/>
        <end position="78"/>
    </location>
</feature>
<gene>
    <name evidence="21" type="ORF">BN980_GECA08s01341g</name>
</gene>
<evidence type="ECO:0000256" key="8">
    <source>
        <dbReference type="ARBA" id="ARBA00022692"/>
    </source>
</evidence>
<feature type="transmembrane region" description="Helical" evidence="19">
    <location>
        <begin position="392"/>
        <end position="416"/>
    </location>
</feature>
<evidence type="ECO:0000256" key="12">
    <source>
        <dbReference type="ARBA" id="ARBA00023055"/>
    </source>
</evidence>
<keyword evidence="22" id="KW-1185">Reference proteome</keyword>
<dbReference type="PANTHER" id="PTHR13038">
    <property type="entry name" value="APG9 AUTOPHAGY 9"/>
    <property type="match status" value="1"/>
</dbReference>
<dbReference type="GO" id="GO:0006869">
    <property type="term" value="P:lipid transport"/>
    <property type="evidence" value="ECO:0007669"/>
    <property type="project" value="UniProtKB-KW"/>
</dbReference>